<dbReference type="InterPro" id="IPR016135">
    <property type="entry name" value="UBQ-conjugating_enzyme/RWD"/>
</dbReference>
<evidence type="ECO:0000259" key="2">
    <source>
        <dbReference type="PROSITE" id="PS50127"/>
    </source>
</evidence>
<dbReference type="SMART" id="SM00212">
    <property type="entry name" value="UBCc"/>
    <property type="match status" value="1"/>
</dbReference>
<dbReference type="Pfam" id="PF00179">
    <property type="entry name" value="UQ_con"/>
    <property type="match status" value="1"/>
</dbReference>
<proteinExistence type="predicted"/>
<keyword evidence="1" id="KW-0833">Ubl conjugation pathway</keyword>
<dbReference type="AlphaFoldDB" id="A0AAN6VFA0"/>
<dbReference type="InterPro" id="IPR050113">
    <property type="entry name" value="Ub_conjugating_enzyme"/>
</dbReference>
<organism evidence="3 4">
    <name type="scientific">Chaetomidium leptoderma</name>
    <dbReference type="NCBI Taxonomy" id="669021"/>
    <lineage>
        <taxon>Eukaryota</taxon>
        <taxon>Fungi</taxon>
        <taxon>Dikarya</taxon>
        <taxon>Ascomycota</taxon>
        <taxon>Pezizomycotina</taxon>
        <taxon>Sordariomycetes</taxon>
        <taxon>Sordariomycetidae</taxon>
        <taxon>Sordariales</taxon>
        <taxon>Chaetomiaceae</taxon>
        <taxon>Chaetomidium</taxon>
    </lineage>
</organism>
<evidence type="ECO:0000313" key="4">
    <source>
        <dbReference type="Proteomes" id="UP001302745"/>
    </source>
</evidence>
<dbReference type="PANTHER" id="PTHR24067">
    <property type="entry name" value="UBIQUITIN-CONJUGATING ENZYME E2"/>
    <property type="match status" value="1"/>
</dbReference>
<evidence type="ECO:0000313" key="3">
    <source>
        <dbReference type="EMBL" id="KAK4150357.1"/>
    </source>
</evidence>
<accession>A0AAN6VFA0</accession>
<dbReference type="Proteomes" id="UP001302745">
    <property type="component" value="Unassembled WGS sequence"/>
</dbReference>
<dbReference type="InterPro" id="IPR000608">
    <property type="entry name" value="UBC"/>
</dbReference>
<sequence>MSAVGSLPRSAMRRLMKELDTWIQTESAGEQGIERLGPVNDDGLLSWEAVINGREVGQGYDNGRWLLRITIPPSYPLHPPAIVFATPVVHANVSLQTGEICLDLLKDAWTPAYSVLECVRAVRLLLGNPGVDSPLNVDVAALLRDGDALGARRLVELWVEEERFEGK</sequence>
<dbReference type="SUPFAM" id="SSF54495">
    <property type="entry name" value="UBC-like"/>
    <property type="match status" value="1"/>
</dbReference>
<evidence type="ECO:0000256" key="1">
    <source>
        <dbReference type="ARBA" id="ARBA00022786"/>
    </source>
</evidence>
<reference evidence="3" key="1">
    <citation type="journal article" date="2023" name="Mol. Phylogenet. Evol.">
        <title>Genome-scale phylogeny and comparative genomics of the fungal order Sordariales.</title>
        <authorList>
            <person name="Hensen N."/>
            <person name="Bonometti L."/>
            <person name="Westerberg I."/>
            <person name="Brannstrom I.O."/>
            <person name="Guillou S."/>
            <person name="Cros-Aarteil S."/>
            <person name="Calhoun S."/>
            <person name="Haridas S."/>
            <person name="Kuo A."/>
            <person name="Mondo S."/>
            <person name="Pangilinan J."/>
            <person name="Riley R."/>
            <person name="LaButti K."/>
            <person name="Andreopoulos B."/>
            <person name="Lipzen A."/>
            <person name="Chen C."/>
            <person name="Yan M."/>
            <person name="Daum C."/>
            <person name="Ng V."/>
            <person name="Clum A."/>
            <person name="Steindorff A."/>
            <person name="Ohm R.A."/>
            <person name="Martin F."/>
            <person name="Silar P."/>
            <person name="Natvig D.O."/>
            <person name="Lalanne C."/>
            <person name="Gautier V."/>
            <person name="Ament-Velasquez S.L."/>
            <person name="Kruys A."/>
            <person name="Hutchinson M.I."/>
            <person name="Powell A.J."/>
            <person name="Barry K."/>
            <person name="Miller A.N."/>
            <person name="Grigoriev I.V."/>
            <person name="Debuchy R."/>
            <person name="Gladieux P."/>
            <person name="Hiltunen Thoren M."/>
            <person name="Johannesson H."/>
        </authorList>
    </citation>
    <scope>NUCLEOTIDE SEQUENCE</scope>
    <source>
        <strain evidence="3">CBS 538.74</strain>
    </source>
</reference>
<name>A0AAN6VFA0_9PEZI</name>
<reference evidence="3" key="2">
    <citation type="submission" date="2023-05" db="EMBL/GenBank/DDBJ databases">
        <authorList>
            <consortium name="Lawrence Berkeley National Laboratory"/>
            <person name="Steindorff A."/>
            <person name="Hensen N."/>
            <person name="Bonometti L."/>
            <person name="Westerberg I."/>
            <person name="Brannstrom I.O."/>
            <person name="Guillou S."/>
            <person name="Cros-Aarteil S."/>
            <person name="Calhoun S."/>
            <person name="Haridas S."/>
            <person name="Kuo A."/>
            <person name="Mondo S."/>
            <person name="Pangilinan J."/>
            <person name="Riley R."/>
            <person name="Labutti K."/>
            <person name="Andreopoulos B."/>
            <person name="Lipzen A."/>
            <person name="Chen C."/>
            <person name="Yanf M."/>
            <person name="Daum C."/>
            <person name="Ng V."/>
            <person name="Clum A."/>
            <person name="Ohm R."/>
            <person name="Martin F."/>
            <person name="Silar P."/>
            <person name="Natvig D."/>
            <person name="Lalanne C."/>
            <person name="Gautier V."/>
            <person name="Ament-Velasquez S.L."/>
            <person name="Kruys A."/>
            <person name="Hutchinson M.I."/>
            <person name="Powell A.J."/>
            <person name="Barry K."/>
            <person name="Miller A.N."/>
            <person name="Grigoriev I.V."/>
            <person name="Debuchy R."/>
            <person name="Gladieux P."/>
            <person name="Thoren M.H."/>
            <person name="Johannesson H."/>
        </authorList>
    </citation>
    <scope>NUCLEOTIDE SEQUENCE</scope>
    <source>
        <strain evidence="3">CBS 538.74</strain>
    </source>
</reference>
<dbReference type="CDD" id="cd23812">
    <property type="entry name" value="UBCc_ScPEX4-like"/>
    <property type="match status" value="1"/>
</dbReference>
<dbReference type="PROSITE" id="PS50127">
    <property type="entry name" value="UBC_2"/>
    <property type="match status" value="1"/>
</dbReference>
<gene>
    <name evidence="3" type="ORF">C8A00DRAFT_18098</name>
</gene>
<feature type="domain" description="UBC core" evidence="2">
    <location>
        <begin position="10"/>
        <end position="164"/>
    </location>
</feature>
<dbReference type="EMBL" id="MU857078">
    <property type="protein sequence ID" value="KAK4150357.1"/>
    <property type="molecule type" value="Genomic_DNA"/>
</dbReference>
<comment type="caution">
    <text evidence="3">The sequence shown here is derived from an EMBL/GenBank/DDBJ whole genome shotgun (WGS) entry which is preliminary data.</text>
</comment>
<keyword evidence="4" id="KW-1185">Reference proteome</keyword>
<protein>
    <submittedName>
        <fullName evidence="3">Ubiquitin protein</fullName>
    </submittedName>
</protein>
<dbReference type="Gene3D" id="3.10.110.10">
    <property type="entry name" value="Ubiquitin Conjugating Enzyme"/>
    <property type="match status" value="1"/>
</dbReference>